<protein>
    <submittedName>
        <fullName evidence="1">Uncharacterized protein</fullName>
    </submittedName>
</protein>
<organism evidence="1 2">
    <name type="scientific">Amycolatopsis iheyensis</name>
    <dbReference type="NCBI Taxonomy" id="2945988"/>
    <lineage>
        <taxon>Bacteria</taxon>
        <taxon>Bacillati</taxon>
        <taxon>Actinomycetota</taxon>
        <taxon>Actinomycetes</taxon>
        <taxon>Pseudonocardiales</taxon>
        <taxon>Pseudonocardiaceae</taxon>
        <taxon>Amycolatopsis</taxon>
    </lineage>
</organism>
<name>A0A9X2NGR1_9PSEU</name>
<dbReference type="RefSeq" id="WP_257924061.1">
    <property type="nucleotide sequence ID" value="NZ_JAMXQV010000019.1"/>
</dbReference>
<evidence type="ECO:0000313" key="1">
    <source>
        <dbReference type="EMBL" id="MCR6487497.1"/>
    </source>
</evidence>
<dbReference type="AlphaFoldDB" id="A0A9X2NGR1"/>
<sequence>MSIGFSTHAVRCTVAGTAAYRTVLACELSGAPLPDTPLREAFRLADGGLPHIPEDHPLSAEIRQAERLLDRLAVL</sequence>
<gene>
    <name evidence="1" type="ORF">M8542_32190</name>
</gene>
<proteinExistence type="predicted"/>
<keyword evidence="2" id="KW-1185">Reference proteome</keyword>
<dbReference type="EMBL" id="JAMXQV010000019">
    <property type="protein sequence ID" value="MCR6487497.1"/>
    <property type="molecule type" value="Genomic_DNA"/>
</dbReference>
<reference evidence="1" key="1">
    <citation type="submission" date="2022-06" db="EMBL/GenBank/DDBJ databases">
        <title>Amycolatopsis iheyaensis sp. nov., a new species of the genus Amycolatopsis isolated from soil in Iheya island, Japan.</title>
        <authorList>
            <person name="Ngamcharungchit C."/>
            <person name="Kanto H."/>
            <person name="Take A."/>
            <person name="Intra B."/>
            <person name="Matsumoto A."/>
            <person name="Panbangred W."/>
            <person name="Inahashi Y."/>
        </authorList>
    </citation>
    <scope>NUCLEOTIDE SEQUENCE</scope>
    <source>
        <strain evidence="1">OK19-0408</strain>
    </source>
</reference>
<accession>A0A9X2NGR1</accession>
<evidence type="ECO:0000313" key="2">
    <source>
        <dbReference type="Proteomes" id="UP001144096"/>
    </source>
</evidence>
<comment type="caution">
    <text evidence="1">The sequence shown here is derived from an EMBL/GenBank/DDBJ whole genome shotgun (WGS) entry which is preliminary data.</text>
</comment>
<dbReference type="Proteomes" id="UP001144096">
    <property type="component" value="Unassembled WGS sequence"/>
</dbReference>